<keyword evidence="2" id="KW-1185">Reference proteome</keyword>
<dbReference type="Proteomes" id="UP000287969">
    <property type="component" value="Chromosome"/>
</dbReference>
<dbReference type="AlphaFoldDB" id="A0A410QCB0"/>
<keyword evidence="1" id="KW-0808">Transferase</keyword>
<evidence type="ECO:0000313" key="2">
    <source>
        <dbReference type="Proteomes" id="UP000287969"/>
    </source>
</evidence>
<sequence>MLHKFDGLNKDISTQINMLENIIMLNSNLKKILIKSKELNITDYYIGAGCIAQTVWNFLSDNPIDYGISDIDFVYFDLNLEESTENLMAQRVNTLFSDIKIPIDVKNEARVHLWYENHFGYKIEPYNSLEESINSWPTTATSIGLRIEEDRLKVYAPFGLNDLFGGIVRANKVQITEEIYNNKVNKWHNKWPNLTIIPW</sequence>
<dbReference type="InterPro" id="IPR009267">
    <property type="entry name" value="NTP_transf_6"/>
</dbReference>
<dbReference type="GO" id="GO:0016740">
    <property type="term" value="F:transferase activity"/>
    <property type="evidence" value="ECO:0007669"/>
    <property type="project" value="UniProtKB-KW"/>
</dbReference>
<dbReference type="OrthoDB" id="1901124at2"/>
<reference evidence="2" key="1">
    <citation type="submission" date="2019-01" db="EMBL/GenBank/DDBJ databases">
        <title>Draft genomes of a novel of Sporanaerobacter strains.</title>
        <authorList>
            <person name="Ma S."/>
        </authorList>
    </citation>
    <scope>NUCLEOTIDE SEQUENCE [LARGE SCALE GENOMIC DNA]</scope>
    <source>
        <strain evidence="2">NJN-17</strain>
    </source>
</reference>
<dbReference type="Pfam" id="PF06042">
    <property type="entry name" value="NTP_transf_6"/>
    <property type="match status" value="1"/>
</dbReference>
<gene>
    <name evidence="1" type="ORF">EQM13_07835</name>
</gene>
<dbReference type="PANTHER" id="PTHR39166:SF1">
    <property type="entry name" value="BLL1166 PROTEIN"/>
    <property type="match status" value="1"/>
</dbReference>
<evidence type="ECO:0000313" key="1">
    <source>
        <dbReference type="EMBL" id="QAT61494.1"/>
    </source>
</evidence>
<dbReference type="KEGG" id="spoa:EQM13_07835"/>
<dbReference type="RefSeq" id="WP_071138932.1">
    <property type="nucleotide sequence ID" value="NZ_CP035282.1"/>
</dbReference>
<proteinExistence type="predicted"/>
<organism evidence="1 2">
    <name type="scientific">Acidilutibacter cellobiosedens</name>
    <dbReference type="NCBI Taxonomy" id="2507161"/>
    <lineage>
        <taxon>Bacteria</taxon>
        <taxon>Bacillati</taxon>
        <taxon>Bacillota</taxon>
        <taxon>Tissierellia</taxon>
        <taxon>Tissierellales</taxon>
        <taxon>Acidilutibacteraceae</taxon>
        <taxon>Acidilutibacter</taxon>
    </lineage>
</organism>
<accession>A0A410QCB0</accession>
<protein>
    <submittedName>
        <fullName evidence="1">Nucleotidyltransferase family protein</fullName>
    </submittedName>
</protein>
<dbReference type="EMBL" id="CP035282">
    <property type="protein sequence ID" value="QAT61494.1"/>
    <property type="molecule type" value="Genomic_DNA"/>
</dbReference>
<name>A0A410QCB0_9FIRM</name>
<dbReference type="PANTHER" id="PTHR39166">
    <property type="entry name" value="BLL1166 PROTEIN"/>
    <property type="match status" value="1"/>
</dbReference>